<feature type="domain" description="NIPSNAP" evidence="2">
    <location>
        <begin position="36"/>
        <end position="140"/>
    </location>
</feature>
<organism evidence="3 4">
    <name type="scientific">SAR86 cluster bacterium</name>
    <dbReference type="NCBI Taxonomy" id="2030880"/>
    <lineage>
        <taxon>Bacteria</taxon>
        <taxon>Pseudomonadati</taxon>
        <taxon>Pseudomonadota</taxon>
        <taxon>Gammaproteobacteria</taxon>
        <taxon>SAR86 cluster</taxon>
    </lineage>
</organism>
<comment type="caution">
    <text evidence="3">The sequence shown here is derived from an EMBL/GenBank/DDBJ whole genome shotgun (WGS) entry which is preliminary data.</text>
</comment>
<dbReference type="Proteomes" id="UP000218327">
    <property type="component" value="Unassembled WGS sequence"/>
</dbReference>
<dbReference type="EMBL" id="NVVJ01000021">
    <property type="protein sequence ID" value="PCJ24985.1"/>
    <property type="molecule type" value="Genomic_DNA"/>
</dbReference>
<dbReference type="InterPro" id="IPR011008">
    <property type="entry name" value="Dimeric_a/b-barrel"/>
</dbReference>
<dbReference type="InterPro" id="IPR012577">
    <property type="entry name" value="NIPSNAP"/>
</dbReference>
<gene>
    <name evidence="3" type="ORF">COA96_08300</name>
</gene>
<dbReference type="SUPFAM" id="SSF54909">
    <property type="entry name" value="Dimeric alpha+beta barrel"/>
    <property type="match status" value="1"/>
</dbReference>
<evidence type="ECO:0000313" key="3">
    <source>
        <dbReference type="EMBL" id="PCJ24985.1"/>
    </source>
</evidence>
<dbReference type="Gene3D" id="3.30.70.100">
    <property type="match status" value="1"/>
</dbReference>
<dbReference type="Pfam" id="PF07978">
    <property type="entry name" value="NIPSNAP"/>
    <property type="match status" value="1"/>
</dbReference>
<sequence>MLKKYGATVLTIALAFSAGALFQNHNIAQAQGQKVYELRTYTTLPGRLPALLKRFGGGEIDLFIKHGMTSVGYWVPDNDELSENTMVYMVAHDSREAAAASWSAFGADPEWKKMSEESQLDGRIISNVENLFLTPTNFSPVQ</sequence>
<reference evidence="4" key="1">
    <citation type="submission" date="2017-08" db="EMBL/GenBank/DDBJ databases">
        <title>A dynamic microbial community with high functional redundancy inhabits the cold, oxic subseafloor aquifer.</title>
        <authorList>
            <person name="Tully B.J."/>
            <person name="Wheat C.G."/>
            <person name="Glazer B.T."/>
            <person name="Huber J.A."/>
        </authorList>
    </citation>
    <scope>NUCLEOTIDE SEQUENCE [LARGE SCALE GENOMIC DNA]</scope>
</reference>
<evidence type="ECO:0000259" key="2">
    <source>
        <dbReference type="Pfam" id="PF07978"/>
    </source>
</evidence>
<evidence type="ECO:0000256" key="1">
    <source>
        <dbReference type="SAM" id="SignalP"/>
    </source>
</evidence>
<proteinExistence type="predicted"/>
<keyword evidence="1" id="KW-0732">Signal</keyword>
<evidence type="ECO:0000313" key="4">
    <source>
        <dbReference type="Proteomes" id="UP000218327"/>
    </source>
</evidence>
<dbReference type="AlphaFoldDB" id="A0A2A5B0J7"/>
<feature type="signal peptide" evidence="1">
    <location>
        <begin position="1"/>
        <end position="20"/>
    </location>
</feature>
<name>A0A2A5B0J7_9GAMM</name>
<accession>A0A2A5B0J7</accession>
<protein>
    <submittedName>
        <fullName evidence="3">NIPSNAP family protein</fullName>
    </submittedName>
</protein>
<feature type="chain" id="PRO_5012562791" evidence="1">
    <location>
        <begin position="21"/>
        <end position="142"/>
    </location>
</feature>